<organism evidence="3 4">
    <name type="scientific">Ilex paraguariensis</name>
    <name type="common">yerba mate</name>
    <dbReference type="NCBI Taxonomy" id="185542"/>
    <lineage>
        <taxon>Eukaryota</taxon>
        <taxon>Viridiplantae</taxon>
        <taxon>Streptophyta</taxon>
        <taxon>Embryophyta</taxon>
        <taxon>Tracheophyta</taxon>
        <taxon>Spermatophyta</taxon>
        <taxon>Magnoliopsida</taxon>
        <taxon>eudicotyledons</taxon>
        <taxon>Gunneridae</taxon>
        <taxon>Pentapetalae</taxon>
        <taxon>asterids</taxon>
        <taxon>campanulids</taxon>
        <taxon>Aquifoliales</taxon>
        <taxon>Aquifoliaceae</taxon>
        <taxon>Ilex</taxon>
    </lineage>
</organism>
<dbReference type="EMBL" id="CAUOFW020009057">
    <property type="protein sequence ID" value="CAK9184637.1"/>
    <property type="molecule type" value="Genomic_DNA"/>
</dbReference>
<comment type="caution">
    <text evidence="3">The sequence shown here is derived from an EMBL/GenBank/DDBJ whole genome shotgun (WGS) entry which is preliminary data.</text>
</comment>
<evidence type="ECO:0000313" key="4">
    <source>
        <dbReference type="Proteomes" id="UP001642360"/>
    </source>
</evidence>
<dbReference type="FunFam" id="2.60.200.20:FF:000063">
    <property type="entry name" value="Predicted protein"/>
    <property type="match status" value="1"/>
</dbReference>
<dbReference type="CDD" id="cd00060">
    <property type="entry name" value="FHA"/>
    <property type="match status" value="1"/>
</dbReference>
<sequence length="295" mass="32126">MISMLTRTVTTPISKPALPLTTRNQDFVIQTKILVKPSNICHILHHCVVKYTHLSTSTLTHGTKSAASSISQSEQNRQMEIATQSLSYANLPRLPTFSSSLSPPIFHSKSSVVAYHSVTYLGFDCLPRKLKRSGRLHRQFGAIRASGGESTSTNDAERWLLEPVGDGDSRHIGFKVPMPDAFEITSSVVTVGRVPEKADLVIPVATVSAMHARIQKKEEILLVTDLDSTNGTFIDDRRLRPGVDTAASPGTCITFGDTHLAMFRVSKLENAKVSAESEGPESKAEIGDPNSESRS</sequence>
<name>A0ABC8UU89_9AQUA</name>
<dbReference type="InterPro" id="IPR050923">
    <property type="entry name" value="Cell_Proc_Reg/RNA_Proc"/>
</dbReference>
<dbReference type="Proteomes" id="UP001642360">
    <property type="component" value="Unassembled WGS sequence"/>
</dbReference>
<accession>A0ABC8UU89</accession>
<dbReference type="Pfam" id="PF00498">
    <property type="entry name" value="FHA"/>
    <property type="match status" value="1"/>
</dbReference>
<dbReference type="InterPro" id="IPR008984">
    <property type="entry name" value="SMAD_FHA_dom_sf"/>
</dbReference>
<dbReference type="PROSITE" id="PS50006">
    <property type="entry name" value="FHA_DOMAIN"/>
    <property type="match status" value="1"/>
</dbReference>
<dbReference type="InterPro" id="IPR000253">
    <property type="entry name" value="FHA_dom"/>
</dbReference>
<feature type="region of interest" description="Disordered" evidence="1">
    <location>
        <begin position="271"/>
        <end position="295"/>
    </location>
</feature>
<feature type="compositionally biased region" description="Basic and acidic residues" evidence="1">
    <location>
        <begin position="280"/>
        <end position="295"/>
    </location>
</feature>
<keyword evidence="4" id="KW-1185">Reference proteome</keyword>
<dbReference type="AlphaFoldDB" id="A0ABC8UU89"/>
<dbReference type="Gene3D" id="2.60.200.20">
    <property type="match status" value="1"/>
</dbReference>
<reference evidence="3 4" key="1">
    <citation type="submission" date="2024-02" db="EMBL/GenBank/DDBJ databases">
        <authorList>
            <person name="Vignale AGUSTIN F."/>
            <person name="Sosa J E."/>
            <person name="Modenutti C."/>
        </authorList>
    </citation>
    <scope>NUCLEOTIDE SEQUENCE [LARGE SCALE GENOMIC DNA]</scope>
</reference>
<dbReference type="SUPFAM" id="SSF49879">
    <property type="entry name" value="SMAD/FHA domain"/>
    <property type="match status" value="1"/>
</dbReference>
<feature type="domain" description="FHA" evidence="2">
    <location>
        <begin position="189"/>
        <end position="239"/>
    </location>
</feature>
<protein>
    <recommendedName>
        <fullName evidence="2">FHA domain-containing protein</fullName>
    </recommendedName>
</protein>
<proteinExistence type="predicted"/>
<evidence type="ECO:0000313" key="3">
    <source>
        <dbReference type="EMBL" id="CAK9184637.1"/>
    </source>
</evidence>
<dbReference type="PANTHER" id="PTHR23308">
    <property type="entry name" value="NUCLEAR INHIBITOR OF PROTEIN PHOSPHATASE-1"/>
    <property type="match status" value="1"/>
</dbReference>
<gene>
    <name evidence="3" type="ORF">ILEXP_LOCUS54992</name>
</gene>
<evidence type="ECO:0000256" key="1">
    <source>
        <dbReference type="SAM" id="MobiDB-lite"/>
    </source>
</evidence>
<evidence type="ECO:0000259" key="2">
    <source>
        <dbReference type="PROSITE" id="PS50006"/>
    </source>
</evidence>
<dbReference type="SMART" id="SM00240">
    <property type="entry name" value="FHA"/>
    <property type="match status" value="1"/>
</dbReference>